<name>A0A5B3GSA8_9BACT</name>
<dbReference type="Proteomes" id="UP000322940">
    <property type="component" value="Unassembled WGS sequence"/>
</dbReference>
<dbReference type="EMBL" id="VVXH01000016">
    <property type="protein sequence ID" value="KAA2376316.1"/>
    <property type="molecule type" value="Genomic_DNA"/>
</dbReference>
<evidence type="ECO:0000313" key="2">
    <source>
        <dbReference type="EMBL" id="KAA2376316.1"/>
    </source>
</evidence>
<evidence type="ECO:0008006" key="4">
    <source>
        <dbReference type="Google" id="ProtNLM"/>
    </source>
</evidence>
<proteinExistence type="predicted"/>
<feature type="coiled-coil region" evidence="1">
    <location>
        <begin position="758"/>
        <end position="837"/>
    </location>
</feature>
<dbReference type="RefSeq" id="WP_015545808.1">
    <property type="nucleotide sequence ID" value="NZ_JADMRE010000015.1"/>
</dbReference>
<comment type="caution">
    <text evidence="2">The sequence shown here is derived from an EMBL/GenBank/DDBJ whole genome shotgun (WGS) entry which is preliminary data.</text>
</comment>
<evidence type="ECO:0000256" key="1">
    <source>
        <dbReference type="SAM" id="Coils"/>
    </source>
</evidence>
<dbReference type="GeneID" id="92758155"/>
<protein>
    <recommendedName>
        <fullName evidence="4">Phage tail tape measure protein</fullName>
    </recommendedName>
</protein>
<accession>A0A5B3GSA8</accession>
<gene>
    <name evidence="2" type="ORF">F2Y10_13455</name>
</gene>
<evidence type="ECO:0000313" key="3">
    <source>
        <dbReference type="Proteomes" id="UP000322940"/>
    </source>
</evidence>
<feature type="coiled-coil region" evidence="1">
    <location>
        <begin position="116"/>
        <end position="202"/>
    </location>
</feature>
<feature type="coiled-coil region" evidence="1">
    <location>
        <begin position="1014"/>
        <end position="1106"/>
    </location>
</feature>
<sequence length="1312" mass="144317">MNIKGGALEFDIIANNGQINSALAETKRRVQGFTDATVEGGDRMEAAYREAAAQIEAAFKDIDTMAAIHSNAIADLEKEYARLGEAAGAAFMKGTAKGDEEYRALTAKQQAIKDEIAQRKALLQEVANTADALQKEEQTLNENKAKVEQNAKAKGMLRTQVMNLKNSLAEMEQNGKRNTDEYRAMQAELGRLADAMADANTQAKIMSDDYQNMNTVLEVMGGISGAFSAAQGAVGLFAGENENLQKIMVKVQSLMAITIGLQQVAKTLNKDSYTQLVLVRKAKELLTVAETKFATALGISNVAAKALMATLTLGLSVAITAAIALISKFISKNREAKKAQEEFNNKVVEAAAEPVTAITELSTAWNRLGNDMAAKNKFIEDNKDRFEDLGFSIKTVKEAEDLLVANKSKFIEACLERAKALAVQELAVEKYKEVLKAQQELEATPKAYVSKKGTYKDGYGVERKGVIIEKSRDWKKAEDAVAKAEREYNALINQQVEFTAKEREILDSIGGGADKVAEGSIEALEKTISKLRAKYKEATTDKERAELLAKIKEQEALLKKMDLSGTSSKTTQKDPFTEQLEARKKKYTEYYNWVNSKDEVVRNAAKAEFAGLLKEGSSYLDYLQKQRDQLIKAIGSGTATKTQAEELQKLNNAIANETKETVLAGFEKELKEQLSGARSILEMVNILEEKRKALTGDGSDLDKGKSDIIKKQQEDVEQKAKDRTKALLSEYADYLGKKITFEANYAENSRLLNEQLAKAKTDDERRIALEALANLEKERKKYAKSSGNEDYDALVEEYKTYQQKCADISAQYDEKIALATQQNNEELVAKLQEAKNKALSSAALQELTDSGAWEQLFGNLDDLTTAQIQALIDKIEAQKAQLGVELNPQDLDVVLSKLREAKDEIQTRNPFKALSTALKDYKKDASKANLSEVFKGVGATADLVKGSFDAVTGAIEKMGGSMDDETQAILGDVGGIVDGIGQMAQGYATMNPAQMIQGAVGMLTSVFDLFNSRDRKAERAIKKHAAAVEELERAYKALEHAVDKALGESVYDNQKALINNMREQRAHLRAMWEAEESKKKTDSGKVNQYKEQYEELGRQIEDTIAEITESVTQTSAKDLATQLSDAIAEAYSDGFNSDKVKSAIEKVTNQVLGNAVKNALKKQFLEQQLQNAVKQLQRDMGFNDEGGGSFDGLTPEEQQRFKDRVKSIAQGYAEALKLYEDLFKDLDDNGDPTTSLSGAIKGASQESIDLLAGQTNAVRVNQVQEIEILRQQLIHLANIDGKLSVSNRHLEQIEKNTSGSASDPLRAQGITM</sequence>
<organism evidence="2 3">
    <name type="scientific">Alistipes onderdonkii</name>
    <dbReference type="NCBI Taxonomy" id="328813"/>
    <lineage>
        <taxon>Bacteria</taxon>
        <taxon>Pseudomonadati</taxon>
        <taxon>Bacteroidota</taxon>
        <taxon>Bacteroidia</taxon>
        <taxon>Bacteroidales</taxon>
        <taxon>Rikenellaceae</taxon>
        <taxon>Alistipes</taxon>
    </lineage>
</organism>
<keyword evidence="1" id="KW-0175">Coiled coil</keyword>
<feature type="coiled-coil region" evidence="1">
    <location>
        <begin position="467"/>
        <end position="564"/>
    </location>
</feature>
<reference evidence="2 3" key="1">
    <citation type="journal article" date="2019" name="Nat. Med.">
        <title>A library of human gut bacterial isolates paired with longitudinal multiomics data enables mechanistic microbiome research.</title>
        <authorList>
            <person name="Poyet M."/>
            <person name="Groussin M."/>
            <person name="Gibbons S.M."/>
            <person name="Avila-Pacheco J."/>
            <person name="Jiang X."/>
            <person name="Kearney S.M."/>
            <person name="Perrotta A.R."/>
            <person name="Berdy B."/>
            <person name="Zhao S."/>
            <person name="Lieberman T.D."/>
            <person name="Swanson P.K."/>
            <person name="Smith M."/>
            <person name="Roesemann S."/>
            <person name="Alexander J.E."/>
            <person name="Rich S.A."/>
            <person name="Livny J."/>
            <person name="Vlamakis H."/>
            <person name="Clish C."/>
            <person name="Bullock K."/>
            <person name="Deik A."/>
            <person name="Scott J."/>
            <person name="Pierce K.A."/>
            <person name="Xavier R.J."/>
            <person name="Alm E.J."/>
        </authorList>
    </citation>
    <scope>NUCLEOTIDE SEQUENCE [LARGE SCALE GENOMIC DNA]</scope>
    <source>
        <strain evidence="2 3">BIOML-A266</strain>
    </source>
</reference>